<organism evidence="1 2">
    <name type="scientific">Porites lobata</name>
    <dbReference type="NCBI Taxonomy" id="104759"/>
    <lineage>
        <taxon>Eukaryota</taxon>
        <taxon>Metazoa</taxon>
        <taxon>Cnidaria</taxon>
        <taxon>Anthozoa</taxon>
        <taxon>Hexacorallia</taxon>
        <taxon>Scleractinia</taxon>
        <taxon>Fungiina</taxon>
        <taxon>Poritidae</taxon>
        <taxon>Porites</taxon>
    </lineage>
</organism>
<dbReference type="InterPro" id="IPR016186">
    <property type="entry name" value="C-type_lectin-like/link_sf"/>
</dbReference>
<comment type="caution">
    <text evidence="1">The sequence shown here is derived from an EMBL/GenBank/DDBJ whole genome shotgun (WGS) entry which is preliminary data.</text>
</comment>
<sequence>MGLYQLAKKLQMTRQDLGHIIHRPGEPLPGSLLRETPSCVTIVKKSANQLSDACKKGNKQVITAKHKELAKTIASTELAAKMEQFDAHHEDSPLFKFTRGYMAMVMEMYFFAQDMLNYAHMIPVYLAEMEIVKETDPEIYQEFQNGNWVVKNNAKVAFCAVGADGPEHVKRSMKVSVHSENVEHVCSEYHFDSEHGNWEDAEQYCKRRNYDGLVSMQTDGEWMYFKNIATNITPDLSQEQQRALKKGRWFIGLR</sequence>
<dbReference type="EMBL" id="CALNXK010000025">
    <property type="protein sequence ID" value="CAH3112476.1"/>
    <property type="molecule type" value="Genomic_DNA"/>
</dbReference>
<accession>A0ABN8NNU4</accession>
<dbReference type="PANTHER" id="PTHR47018:SF3">
    <property type="entry name" value="MYCBP-ASSOCIATED PROTEIN"/>
    <property type="match status" value="1"/>
</dbReference>
<evidence type="ECO:0008006" key="3">
    <source>
        <dbReference type="Google" id="ProtNLM"/>
    </source>
</evidence>
<name>A0ABN8NNU4_9CNID</name>
<keyword evidence="2" id="KW-1185">Reference proteome</keyword>
<proteinExistence type="predicted"/>
<evidence type="ECO:0000313" key="1">
    <source>
        <dbReference type="EMBL" id="CAH3112476.1"/>
    </source>
</evidence>
<reference evidence="1 2" key="1">
    <citation type="submission" date="2022-05" db="EMBL/GenBank/DDBJ databases">
        <authorList>
            <consortium name="Genoscope - CEA"/>
            <person name="William W."/>
        </authorList>
    </citation>
    <scope>NUCLEOTIDE SEQUENCE [LARGE SCALE GENOMIC DNA]</scope>
</reference>
<feature type="non-terminal residue" evidence="1">
    <location>
        <position position="254"/>
    </location>
</feature>
<dbReference type="Proteomes" id="UP001159405">
    <property type="component" value="Unassembled WGS sequence"/>
</dbReference>
<protein>
    <recommendedName>
        <fullName evidence="3">C-type lectin domain-containing protein</fullName>
    </recommendedName>
</protein>
<gene>
    <name evidence="1" type="ORF">PLOB_00021505</name>
</gene>
<dbReference type="CDD" id="cd00037">
    <property type="entry name" value="CLECT"/>
    <property type="match status" value="1"/>
</dbReference>
<dbReference type="PANTHER" id="PTHR47018">
    <property type="entry name" value="CXC DOMAIN-CONTAINING PROTEIN-RELATED"/>
    <property type="match status" value="1"/>
</dbReference>
<evidence type="ECO:0000313" key="2">
    <source>
        <dbReference type="Proteomes" id="UP001159405"/>
    </source>
</evidence>
<dbReference type="InterPro" id="IPR016187">
    <property type="entry name" value="CTDL_fold"/>
</dbReference>
<dbReference type="Gene3D" id="3.10.100.10">
    <property type="entry name" value="Mannose-Binding Protein A, subunit A"/>
    <property type="match status" value="1"/>
</dbReference>
<dbReference type="SUPFAM" id="SSF56436">
    <property type="entry name" value="C-type lectin-like"/>
    <property type="match status" value="1"/>
</dbReference>